<dbReference type="Proteomes" id="UP001165289">
    <property type="component" value="Unassembled WGS sequence"/>
</dbReference>
<dbReference type="AlphaFoldDB" id="A0AAV7K3I0"/>
<keyword evidence="11" id="KW-1185">Reference proteome</keyword>
<evidence type="ECO:0000256" key="8">
    <source>
        <dbReference type="SAM" id="Phobius"/>
    </source>
</evidence>
<keyword evidence="4 8" id="KW-1133">Transmembrane helix</keyword>
<feature type="transmembrane region" description="Helical" evidence="8">
    <location>
        <begin position="194"/>
        <end position="214"/>
    </location>
</feature>
<keyword evidence="3 7" id="KW-0812">Transmembrane</keyword>
<proteinExistence type="inferred from homology"/>
<organism evidence="10 11">
    <name type="scientific">Oopsacas minuta</name>
    <dbReference type="NCBI Taxonomy" id="111878"/>
    <lineage>
        <taxon>Eukaryota</taxon>
        <taxon>Metazoa</taxon>
        <taxon>Porifera</taxon>
        <taxon>Hexactinellida</taxon>
        <taxon>Hexasterophora</taxon>
        <taxon>Lyssacinosida</taxon>
        <taxon>Leucopsacidae</taxon>
        <taxon>Oopsacas</taxon>
    </lineage>
</organism>
<dbReference type="PANTHER" id="PTHR10306">
    <property type="entry name" value="SYNAPTOPHYSIN"/>
    <property type="match status" value="1"/>
</dbReference>
<dbReference type="PROSITE" id="PS51225">
    <property type="entry name" value="MARVEL"/>
    <property type="match status" value="1"/>
</dbReference>
<evidence type="ECO:0000256" key="7">
    <source>
        <dbReference type="PROSITE-ProRule" id="PRU00581"/>
    </source>
</evidence>
<evidence type="ECO:0000256" key="6">
    <source>
        <dbReference type="ARBA" id="ARBA00023180"/>
    </source>
</evidence>
<comment type="similarity">
    <text evidence="2">Belongs to the synaptophysin/synaptobrevin family.</text>
</comment>
<evidence type="ECO:0000313" key="10">
    <source>
        <dbReference type="EMBL" id="KAI6654821.1"/>
    </source>
</evidence>
<dbReference type="Pfam" id="PF01284">
    <property type="entry name" value="MARVEL"/>
    <property type="match status" value="1"/>
</dbReference>
<feature type="transmembrane region" description="Helical" evidence="8">
    <location>
        <begin position="97"/>
        <end position="120"/>
    </location>
</feature>
<evidence type="ECO:0000313" key="11">
    <source>
        <dbReference type="Proteomes" id="UP001165289"/>
    </source>
</evidence>
<accession>A0AAV7K3I0</accession>
<sequence>MGQWNEPIDLGVVEFYWLAIFQPKGFLKVIQFFIAILTFSLTAGFTAVAVQNCVITANNQNTTAVNRVLSPYPFFQYELHANNTVSYADTHIGNGPQFFVCWGVFTMFYCIVAVLVYMFLSKKFVMSGLTSLPDWLVILDLIGTCFWIFMWVLAFLIWAVQSNTLKYLVVNYLEANKIGNCTTAYSLSFAQTDISLTFSFLLIFVWCCNIYFIVKDTSYYIRWSENRKKSYAPPQAASHETY</sequence>
<dbReference type="PANTHER" id="PTHR10306:SF17">
    <property type="entry name" value="MARVEL DOMAIN-CONTAINING PROTEIN"/>
    <property type="match status" value="1"/>
</dbReference>
<comment type="caution">
    <text evidence="10">The sequence shown here is derived from an EMBL/GenBank/DDBJ whole genome shotgun (WGS) entry which is preliminary data.</text>
</comment>
<evidence type="ECO:0000256" key="3">
    <source>
        <dbReference type="ARBA" id="ARBA00022692"/>
    </source>
</evidence>
<feature type="transmembrane region" description="Helical" evidence="8">
    <location>
        <begin position="132"/>
        <end position="160"/>
    </location>
</feature>
<evidence type="ECO:0000256" key="5">
    <source>
        <dbReference type="ARBA" id="ARBA00023136"/>
    </source>
</evidence>
<dbReference type="GO" id="GO:0016020">
    <property type="term" value="C:membrane"/>
    <property type="evidence" value="ECO:0007669"/>
    <property type="project" value="UniProtKB-SubCell"/>
</dbReference>
<evidence type="ECO:0000256" key="4">
    <source>
        <dbReference type="ARBA" id="ARBA00022989"/>
    </source>
</evidence>
<feature type="domain" description="MARVEL" evidence="9">
    <location>
        <begin position="19"/>
        <end position="218"/>
    </location>
</feature>
<reference evidence="10 11" key="1">
    <citation type="journal article" date="2023" name="BMC Biol.">
        <title>The compact genome of the sponge Oopsacas minuta (Hexactinellida) is lacking key metazoan core genes.</title>
        <authorList>
            <person name="Santini S."/>
            <person name="Schenkelaars Q."/>
            <person name="Jourda C."/>
            <person name="Duchesne M."/>
            <person name="Belahbib H."/>
            <person name="Rocher C."/>
            <person name="Selva M."/>
            <person name="Riesgo A."/>
            <person name="Vervoort M."/>
            <person name="Leys S.P."/>
            <person name="Kodjabachian L."/>
            <person name="Le Bivic A."/>
            <person name="Borchiellini C."/>
            <person name="Claverie J.M."/>
            <person name="Renard E."/>
        </authorList>
    </citation>
    <scope>NUCLEOTIDE SEQUENCE [LARGE SCALE GENOMIC DNA]</scope>
    <source>
        <strain evidence="10">SPO-2</strain>
    </source>
</reference>
<dbReference type="EMBL" id="JAKMXF010000221">
    <property type="protein sequence ID" value="KAI6654821.1"/>
    <property type="molecule type" value="Genomic_DNA"/>
</dbReference>
<protein>
    <submittedName>
        <fullName evidence="10">Synaptophysin-like protein 1</fullName>
    </submittedName>
</protein>
<evidence type="ECO:0000259" key="9">
    <source>
        <dbReference type="PROSITE" id="PS51225"/>
    </source>
</evidence>
<evidence type="ECO:0000256" key="2">
    <source>
        <dbReference type="ARBA" id="ARBA00006476"/>
    </source>
</evidence>
<comment type="subcellular location">
    <subcellularLocation>
        <location evidence="1">Membrane</location>
        <topology evidence="1">Multi-pass membrane protein</topology>
    </subcellularLocation>
</comment>
<dbReference type="InterPro" id="IPR008253">
    <property type="entry name" value="Marvel"/>
</dbReference>
<keyword evidence="6" id="KW-0325">Glycoprotein</keyword>
<keyword evidence="5 7" id="KW-0472">Membrane</keyword>
<dbReference type="InterPro" id="IPR001285">
    <property type="entry name" value="Synaptophysin/porin"/>
</dbReference>
<gene>
    <name evidence="10" type="ORF">LOD99_2700</name>
</gene>
<evidence type="ECO:0000256" key="1">
    <source>
        <dbReference type="ARBA" id="ARBA00004141"/>
    </source>
</evidence>
<name>A0AAV7K3I0_9METZ</name>
<feature type="transmembrane region" description="Helical" evidence="8">
    <location>
        <begin position="29"/>
        <end position="50"/>
    </location>
</feature>